<dbReference type="EMBL" id="QFQP01000009">
    <property type="protein sequence ID" value="PZR13632.1"/>
    <property type="molecule type" value="Genomic_DNA"/>
</dbReference>
<evidence type="ECO:0000313" key="12">
    <source>
        <dbReference type="EMBL" id="PZR13632.1"/>
    </source>
</evidence>
<dbReference type="GO" id="GO:0005886">
    <property type="term" value="C:plasma membrane"/>
    <property type="evidence" value="ECO:0007669"/>
    <property type="project" value="UniProtKB-SubCell"/>
</dbReference>
<comment type="similarity">
    <text evidence="2">Belongs to the YajC family.</text>
</comment>
<proteinExistence type="inferred from homology"/>
<comment type="subcellular location">
    <subcellularLocation>
        <location evidence="1">Cell membrane</location>
        <topology evidence="1">Single-pass membrane protein</topology>
    </subcellularLocation>
</comment>
<evidence type="ECO:0000256" key="6">
    <source>
        <dbReference type="ARBA" id="ARBA00022692"/>
    </source>
</evidence>
<dbReference type="GO" id="GO:0015031">
    <property type="term" value="P:protein transport"/>
    <property type="evidence" value="ECO:0007669"/>
    <property type="project" value="UniProtKB-KW"/>
</dbReference>
<accession>A0A2W5TFU4</accession>
<evidence type="ECO:0000256" key="8">
    <source>
        <dbReference type="ARBA" id="ARBA00022989"/>
    </source>
</evidence>
<dbReference type="NCBIfam" id="TIGR00739">
    <property type="entry name" value="yajC"/>
    <property type="match status" value="1"/>
</dbReference>
<evidence type="ECO:0000256" key="5">
    <source>
        <dbReference type="ARBA" id="ARBA00022475"/>
    </source>
</evidence>
<dbReference type="InterPro" id="IPR003849">
    <property type="entry name" value="Preprotein_translocase_YajC"/>
</dbReference>
<keyword evidence="4" id="KW-0813">Transport</keyword>
<dbReference type="PANTHER" id="PTHR33909:SF1">
    <property type="entry name" value="SEC TRANSLOCON ACCESSORY COMPLEX SUBUNIT YAJC"/>
    <property type="match status" value="1"/>
</dbReference>
<dbReference type="PANTHER" id="PTHR33909">
    <property type="entry name" value="SEC TRANSLOCON ACCESSORY COMPLEX SUBUNIT YAJC"/>
    <property type="match status" value="1"/>
</dbReference>
<name>A0A2W5TFU4_9BACT</name>
<evidence type="ECO:0000256" key="4">
    <source>
        <dbReference type="ARBA" id="ARBA00022448"/>
    </source>
</evidence>
<sequence>MQFPIVLAQAAAGGLGSNVIFFLALFAIMYFVLIRPQQKQAKEQQNLLTALKKGDDVITSAGVVGKISQVINDKFVQLEIAPGVKVRMLKSSVQARITDEAASKSDSAEPKKEEK</sequence>
<dbReference type="Pfam" id="PF02699">
    <property type="entry name" value="YajC"/>
    <property type="match status" value="1"/>
</dbReference>
<organism evidence="12 13">
    <name type="scientific">Archangium gephyra</name>
    <dbReference type="NCBI Taxonomy" id="48"/>
    <lineage>
        <taxon>Bacteria</taxon>
        <taxon>Pseudomonadati</taxon>
        <taxon>Myxococcota</taxon>
        <taxon>Myxococcia</taxon>
        <taxon>Myxococcales</taxon>
        <taxon>Cystobacterineae</taxon>
        <taxon>Archangiaceae</taxon>
        <taxon>Archangium</taxon>
    </lineage>
</organism>
<keyword evidence="8 11" id="KW-1133">Transmembrane helix</keyword>
<evidence type="ECO:0000256" key="1">
    <source>
        <dbReference type="ARBA" id="ARBA00004162"/>
    </source>
</evidence>
<evidence type="ECO:0000256" key="7">
    <source>
        <dbReference type="ARBA" id="ARBA00022927"/>
    </source>
</evidence>
<evidence type="ECO:0000256" key="11">
    <source>
        <dbReference type="SAM" id="Phobius"/>
    </source>
</evidence>
<keyword evidence="10 11" id="KW-0472">Membrane</keyword>
<feature type="transmembrane region" description="Helical" evidence="11">
    <location>
        <begin position="6"/>
        <end position="33"/>
    </location>
</feature>
<evidence type="ECO:0000313" key="13">
    <source>
        <dbReference type="Proteomes" id="UP000249061"/>
    </source>
</evidence>
<keyword evidence="9" id="KW-0811">Translocation</keyword>
<reference evidence="12 13" key="1">
    <citation type="submission" date="2017-08" db="EMBL/GenBank/DDBJ databases">
        <title>Infants hospitalized years apart are colonized by the same room-sourced microbial strains.</title>
        <authorList>
            <person name="Brooks B."/>
            <person name="Olm M.R."/>
            <person name="Firek B.A."/>
            <person name="Baker R."/>
            <person name="Thomas B.C."/>
            <person name="Morowitz M.J."/>
            <person name="Banfield J.F."/>
        </authorList>
    </citation>
    <scope>NUCLEOTIDE SEQUENCE [LARGE SCALE GENOMIC DNA]</scope>
    <source>
        <strain evidence="12">S2_003_000_R2_14</strain>
    </source>
</reference>
<evidence type="ECO:0000256" key="9">
    <source>
        <dbReference type="ARBA" id="ARBA00023010"/>
    </source>
</evidence>
<dbReference type="SMART" id="SM01323">
    <property type="entry name" value="YajC"/>
    <property type="match status" value="1"/>
</dbReference>
<keyword evidence="7" id="KW-0653">Protein transport</keyword>
<dbReference type="Proteomes" id="UP000249061">
    <property type="component" value="Unassembled WGS sequence"/>
</dbReference>
<protein>
    <recommendedName>
        <fullName evidence="3">Sec translocon accessory complex subunit YajC</fullName>
    </recommendedName>
</protein>
<comment type="caution">
    <text evidence="12">The sequence shown here is derived from an EMBL/GenBank/DDBJ whole genome shotgun (WGS) entry which is preliminary data.</text>
</comment>
<keyword evidence="5" id="KW-1003">Cell membrane</keyword>
<dbReference type="PRINTS" id="PR01853">
    <property type="entry name" value="YAJCTRNLCASE"/>
</dbReference>
<evidence type="ECO:0000256" key="2">
    <source>
        <dbReference type="ARBA" id="ARBA00006742"/>
    </source>
</evidence>
<evidence type="ECO:0000256" key="10">
    <source>
        <dbReference type="ARBA" id="ARBA00023136"/>
    </source>
</evidence>
<gene>
    <name evidence="12" type="primary">yajC</name>
    <name evidence="12" type="ORF">DI536_12455</name>
</gene>
<evidence type="ECO:0000256" key="3">
    <source>
        <dbReference type="ARBA" id="ARBA00014962"/>
    </source>
</evidence>
<keyword evidence="6 11" id="KW-0812">Transmembrane</keyword>
<dbReference type="AlphaFoldDB" id="A0A2W5TFU4"/>